<reference evidence="2 3" key="1">
    <citation type="journal article" date="2013" name="Curr. Biol.">
        <title>The Genome of the Foraminiferan Reticulomyxa filosa.</title>
        <authorList>
            <person name="Glockner G."/>
            <person name="Hulsmann N."/>
            <person name="Schleicher M."/>
            <person name="Noegel A.A."/>
            <person name="Eichinger L."/>
            <person name="Gallinger C."/>
            <person name="Pawlowski J."/>
            <person name="Sierra R."/>
            <person name="Euteneuer U."/>
            <person name="Pillet L."/>
            <person name="Moustafa A."/>
            <person name="Platzer M."/>
            <person name="Groth M."/>
            <person name="Szafranski K."/>
            <person name="Schliwa M."/>
        </authorList>
    </citation>
    <scope>NUCLEOTIDE SEQUENCE [LARGE SCALE GENOMIC DNA]</scope>
</reference>
<gene>
    <name evidence="2" type="ORF">RFI_26366</name>
</gene>
<protein>
    <submittedName>
        <fullName evidence="2">Uncharacterized protein</fullName>
    </submittedName>
</protein>
<keyword evidence="1" id="KW-1133">Transmembrane helix</keyword>
<evidence type="ECO:0000313" key="3">
    <source>
        <dbReference type="Proteomes" id="UP000023152"/>
    </source>
</evidence>
<dbReference type="AlphaFoldDB" id="X6MD93"/>
<name>X6MD93_RETFI</name>
<organism evidence="2 3">
    <name type="scientific">Reticulomyxa filosa</name>
    <dbReference type="NCBI Taxonomy" id="46433"/>
    <lineage>
        <taxon>Eukaryota</taxon>
        <taxon>Sar</taxon>
        <taxon>Rhizaria</taxon>
        <taxon>Retaria</taxon>
        <taxon>Foraminifera</taxon>
        <taxon>Monothalamids</taxon>
        <taxon>Reticulomyxidae</taxon>
        <taxon>Reticulomyxa</taxon>
    </lineage>
</organism>
<keyword evidence="3" id="KW-1185">Reference proteome</keyword>
<keyword evidence="1" id="KW-0812">Transmembrane</keyword>
<keyword evidence="1" id="KW-0472">Membrane</keyword>
<evidence type="ECO:0000313" key="2">
    <source>
        <dbReference type="EMBL" id="ETO11010.1"/>
    </source>
</evidence>
<dbReference type="EMBL" id="ASPP01022883">
    <property type="protein sequence ID" value="ETO11010.1"/>
    <property type="molecule type" value="Genomic_DNA"/>
</dbReference>
<feature type="transmembrane region" description="Helical" evidence="1">
    <location>
        <begin position="156"/>
        <end position="173"/>
    </location>
</feature>
<comment type="caution">
    <text evidence="2">The sequence shown here is derived from an EMBL/GenBank/DDBJ whole genome shotgun (WGS) entry which is preliminary data.</text>
</comment>
<accession>X6MD93</accession>
<evidence type="ECO:0000256" key="1">
    <source>
        <dbReference type="SAM" id="Phobius"/>
    </source>
</evidence>
<sequence>MQTMKDVFYLTLLFKKNEKAAFNVFEELKIILNKIVRYFDIVDEKQEIKTTNETTDTVITKAQDICEKYFKRGNVAKFKMIFDILLWKPNTIGGNIAKQQQFEIYIQQLFSNRKLLNEEMEIIQFIAERIHDTNPIFVNLKPILSQIIGASKTNEHVVLLLAFVTLFFLKYFLSSM</sequence>
<proteinExistence type="predicted"/>
<dbReference type="Proteomes" id="UP000023152">
    <property type="component" value="Unassembled WGS sequence"/>
</dbReference>